<comment type="subcellular location">
    <subcellularLocation>
        <location evidence="1">Membrane</location>
        <topology evidence="1">Multi-pass membrane protein</topology>
    </subcellularLocation>
</comment>
<name>A0A3M2SR59_9HYPO</name>
<comment type="caution">
    <text evidence="8">The sequence shown here is derived from an EMBL/GenBank/DDBJ whole genome shotgun (WGS) entry which is preliminary data.</text>
</comment>
<accession>A0A3M2SR59</accession>
<dbReference type="OrthoDB" id="5401779at2759"/>
<feature type="transmembrane region" description="Helical" evidence="6">
    <location>
        <begin position="120"/>
        <end position="143"/>
    </location>
</feature>
<feature type="transmembrane region" description="Helical" evidence="6">
    <location>
        <begin position="188"/>
        <end position="214"/>
    </location>
</feature>
<keyword evidence="3 6" id="KW-1133">Transmembrane helix</keyword>
<feature type="transmembrane region" description="Helical" evidence="6">
    <location>
        <begin position="29"/>
        <end position="48"/>
    </location>
</feature>
<dbReference type="GO" id="GO:0016020">
    <property type="term" value="C:membrane"/>
    <property type="evidence" value="ECO:0007669"/>
    <property type="project" value="UniProtKB-SubCell"/>
</dbReference>
<dbReference type="InterPro" id="IPR049326">
    <property type="entry name" value="Rhodopsin_dom_fungi"/>
</dbReference>
<gene>
    <name evidence="8" type="ORF">CDV36_000194</name>
</gene>
<evidence type="ECO:0000256" key="5">
    <source>
        <dbReference type="ARBA" id="ARBA00038359"/>
    </source>
</evidence>
<proteinExistence type="inferred from homology"/>
<dbReference type="PANTHER" id="PTHR33048:SF124">
    <property type="entry name" value="INTEGRAL MEMBRANE PROTEIN"/>
    <property type="match status" value="1"/>
</dbReference>
<dbReference type="Pfam" id="PF20684">
    <property type="entry name" value="Fung_rhodopsin"/>
    <property type="match status" value="1"/>
</dbReference>
<dbReference type="Proteomes" id="UP000277212">
    <property type="component" value="Unassembled WGS sequence"/>
</dbReference>
<evidence type="ECO:0000259" key="7">
    <source>
        <dbReference type="Pfam" id="PF20684"/>
    </source>
</evidence>
<evidence type="ECO:0000313" key="9">
    <source>
        <dbReference type="Proteomes" id="UP000277212"/>
    </source>
</evidence>
<evidence type="ECO:0000313" key="8">
    <source>
        <dbReference type="EMBL" id="RMJ20044.1"/>
    </source>
</evidence>
<evidence type="ECO:0000256" key="1">
    <source>
        <dbReference type="ARBA" id="ARBA00004141"/>
    </source>
</evidence>
<feature type="transmembrane region" description="Helical" evidence="6">
    <location>
        <begin position="155"/>
        <end position="176"/>
    </location>
</feature>
<dbReference type="EMBL" id="NKUJ01000002">
    <property type="protein sequence ID" value="RMJ20044.1"/>
    <property type="molecule type" value="Genomic_DNA"/>
</dbReference>
<feature type="transmembrane region" description="Helical" evidence="6">
    <location>
        <begin position="226"/>
        <end position="248"/>
    </location>
</feature>
<evidence type="ECO:0000256" key="4">
    <source>
        <dbReference type="ARBA" id="ARBA00023136"/>
    </source>
</evidence>
<evidence type="ECO:0000256" key="3">
    <source>
        <dbReference type="ARBA" id="ARBA00022989"/>
    </source>
</evidence>
<sequence length="384" mass="42175">MSQDVGAMPPPEGVTPDFDGSTTLQHSVVVVYSCTFAIATVTLALRLYSASAIVRKLDWDIRKFGHCLKSLNRIANGCFSVGDGLVREANTTNATVAIPSGFGKHLWDVRATDLQGYLNLLLVLGLTYVWPPTLAKLAILVLYYRLIPNSRFRFALYAVAAGLIIYTLVFTILLAGPCHPQKAGTGTCVVNLTVSQAVLNIVSDVIVIILPIPFIHRLNMPLKQRITVGFLLALGSAVVIVSCIRFGYVQKMRENPDVTWTQASASLWSCIEMNTGIICNCLAHLKPFVRRHIPWLAKFVSGTSQQKSYPDDVDNSHSFKRWRGDKASHGYQLHSVGRSQEPAGTSMGNNVVVVDEFQVEFTQARNAGEASSTEDILVHKTQRT</sequence>
<dbReference type="PANTHER" id="PTHR33048">
    <property type="entry name" value="PTH11-LIKE INTEGRAL MEMBRANE PROTEIN (AFU_ORTHOLOGUE AFUA_5G11245)"/>
    <property type="match status" value="1"/>
</dbReference>
<dbReference type="InterPro" id="IPR052337">
    <property type="entry name" value="SAT4-like"/>
</dbReference>
<organism evidence="8 9">
    <name type="scientific">Fusarium kuroshium</name>
    <dbReference type="NCBI Taxonomy" id="2010991"/>
    <lineage>
        <taxon>Eukaryota</taxon>
        <taxon>Fungi</taxon>
        <taxon>Dikarya</taxon>
        <taxon>Ascomycota</taxon>
        <taxon>Pezizomycotina</taxon>
        <taxon>Sordariomycetes</taxon>
        <taxon>Hypocreomycetidae</taxon>
        <taxon>Hypocreales</taxon>
        <taxon>Nectriaceae</taxon>
        <taxon>Fusarium</taxon>
        <taxon>Fusarium solani species complex</taxon>
    </lineage>
</organism>
<reference evidence="8 9" key="1">
    <citation type="submission" date="2017-06" db="EMBL/GenBank/DDBJ databases">
        <title>Comparative genomic analysis of Ambrosia Fusariam Clade fungi.</title>
        <authorList>
            <person name="Stajich J.E."/>
            <person name="Carrillo J."/>
            <person name="Kijimoto T."/>
            <person name="Eskalen A."/>
            <person name="O'Donnell K."/>
            <person name="Kasson M."/>
        </authorList>
    </citation>
    <scope>NUCLEOTIDE SEQUENCE [LARGE SCALE GENOMIC DNA]</scope>
    <source>
        <strain evidence="8">UCR3666</strain>
    </source>
</reference>
<keyword evidence="9" id="KW-1185">Reference proteome</keyword>
<feature type="domain" description="Rhodopsin" evidence="7">
    <location>
        <begin position="94"/>
        <end position="291"/>
    </location>
</feature>
<evidence type="ECO:0000256" key="2">
    <source>
        <dbReference type="ARBA" id="ARBA00022692"/>
    </source>
</evidence>
<dbReference type="STRING" id="2010991.A0A3M2SR59"/>
<keyword evidence="4 6" id="KW-0472">Membrane</keyword>
<dbReference type="AlphaFoldDB" id="A0A3M2SR59"/>
<protein>
    <recommendedName>
        <fullName evidence="7">Rhodopsin domain-containing protein</fullName>
    </recommendedName>
</protein>
<keyword evidence="2 6" id="KW-0812">Transmembrane</keyword>
<evidence type="ECO:0000256" key="6">
    <source>
        <dbReference type="SAM" id="Phobius"/>
    </source>
</evidence>
<comment type="similarity">
    <text evidence="5">Belongs to the SAT4 family.</text>
</comment>